<dbReference type="AlphaFoldDB" id="K9TG85"/>
<sequence>MNSSENSKSVLIITRDFPPHCSRGGWTIRMASLANFLTQNHCKVYVIATQRAKIWPTIYISPKVKVFWVKHWLEYYNLPRFDFSFNLFYLFIKIYRRFLSVVFENILIDVNHLSYKNYYHTAKKLIQDDGIQNVIISSPPHSLHLIGLQLKKDFKDRINLITDFRDPWTLRKKYQVKDKYRMEELEKIEQQVALESDWFVLVSQGMVNMYAKKIRLCLDKIKIIENGFTQIAPSQPDQKIISIVEKAKQQNRLVIGYFGVGGISQKRNDGKSFNRLFSVLNRNSSLAQRLCLIVQGDFASDGEIPDKLLFASLPNTSYSNARGNMLNVDVGLMIYTETEDAPFMMGGKVYDYIASGIALLFMAPSNSESLIALCSKTEKPFLADVHSDESIENTLSQIIEKYDNKTLKNFAFTSDEIDVYSRENQYKQFLDILR</sequence>
<dbReference type="OrthoDB" id="9794575at2"/>
<dbReference type="Gene3D" id="3.40.50.2000">
    <property type="entry name" value="Glycogen Phosphorylase B"/>
    <property type="match status" value="1"/>
</dbReference>
<evidence type="ECO:0008006" key="3">
    <source>
        <dbReference type="Google" id="ProtNLM"/>
    </source>
</evidence>
<name>K9TG85_9CYAN</name>
<evidence type="ECO:0000313" key="2">
    <source>
        <dbReference type="Proteomes" id="UP000010367"/>
    </source>
</evidence>
<accession>K9TG85</accession>
<proteinExistence type="predicted"/>
<gene>
    <name evidence="1" type="ORF">Oscil6304_1704</name>
</gene>
<dbReference type="RefSeq" id="WP_015148042.1">
    <property type="nucleotide sequence ID" value="NC_019693.1"/>
</dbReference>
<dbReference type="EMBL" id="CP003607">
    <property type="protein sequence ID" value="AFY81398.1"/>
    <property type="molecule type" value="Genomic_DNA"/>
</dbReference>
<dbReference type="Proteomes" id="UP000010367">
    <property type="component" value="Chromosome"/>
</dbReference>
<reference evidence="1 2" key="1">
    <citation type="submission" date="2012-06" db="EMBL/GenBank/DDBJ databases">
        <title>Finished chromosome of genome of Oscillatoria acuminata PCC 6304.</title>
        <authorList>
            <consortium name="US DOE Joint Genome Institute"/>
            <person name="Gugger M."/>
            <person name="Coursin T."/>
            <person name="Rippka R."/>
            <person name="Tandeau De Marsac N."/>
            <person name="Huntemann M."/>
            <person name="Wei C.-L."/>
            <person name="Han J."/>
            <person name="Detter J.C."/>
            <person name="Han C."/>
            <person name="Tapia R."/>
            <person name="Davenport K."/>
            <person name="Daligault H."/>
            <person name="Erkkila T."/>
            <person name="Gu W."/>
            <person name="Munk A.C.C."/>
            <person name="Teshima H."/>
            <person name="Xu Y."/>
            <person name="Chain P."/>
            <person name="Chen A."/>
            <person name="Krypides N."/>
            <person name="Mavromatis K."/>
            <person name="Markowitz V."/>
            <person name="Szeto E."/>
            <person name="Ivanova N."/>
            <person name="Mikhailova N."/>
            <person name="Ovchinnikova G."/>
            <person name="Pagani I."/>
            <person name="Pati A."/>
            <person name="Goodwin L."/>
            <person name="Peters L."/>
            <person name="Pitluck S."/>
            <person name="Woyke T."/>
            <person name="Kerfeld C."/>
        </authorList>
    </citation>
    <scope>NUCLEOTIDE SEQUENCE [LARGE SCALE GENOMIC DNA]</scope>
    <source>
        <strain evidence="1 2">PCC 6304</strain>
    </source>
</reference>
<keyword evidence="2" id="KW-1185">Reference proteome</keyword>
<dbReference type="SUPFAM" id="SSF53756">
    <property type="entry name" value="UDP-Glycosyltransferase/glycogen phosphorylase"/>
    <property type="match status" value="1"/>
</dbReference>
<dbReference type="HOGENOM" id="CLU_631404_0_0_3"/>
<organism evidence="1 2">
    <name type="scientific">Oscillatoria acuminata PCC 6304</name>
    <dbReference type="NCBI Taxonomy" id="56110"/>
    <lineage>
        <taxon>Bacteria</taxon>
        <taxon>Bacillati</taxon>
        <taxon>Cyanobacteriota</taxon>
        <taxon>Cyanophyceae</taxon>
        <taxon>Oscillatoriophycideae</taxon>
        <taxon>Oscillatoriales</taxon>
        <taxon>Oscillatoriaceae</taxon>
        <taxon>Oscillatoria</taxon>
    </lineage>
</organism>
<dbReference type="InParanoid" id="K9TG85"/>
<dbReference type="KEGG" id="oac:Oscil6304_1704"/>
<dbReference type="STRING" id="56110.Oscil6304_1704"/>
<evidence type="ECO:0000313" key="1">
    <source>
        <dbReference type="EMBL" id="AFY81398.1"/>
    </source>
</evidence>
<protein>
    <recommendedName>
        <fullName evidence="3">Glycosyltransferase subfamily 4-like N-terminal domain-containing protein</fullName>
    </recommendedName>
</protein>
<dbReference type="eggNOG" id="COG0438">
    <property type="taxonomic scope" value="Bacteria"/>
</dbReference>
<dbReference type="PATRIC" id="fig|56110.3.peg.2047"/>